<feature type="domain" description="Edg1 TPR repeats region" evidence="1">
    <location>
        <begin position="86"/>
        <end position="457"/>
    </location>
</feature>
<evidence type="ECO:0000259" key="1">
    <source>
        <dbReference type="Pfam" id="PF24293"/>
    </source>
</evidence>
<accession>A0A3P7K7Y8</accession>
<organism evidence="2 3">
    <name type="scientific">Strongylus vulgaris</name>
    <name type="common">Blood worm</name>
    <dbReference type="NCBI Taxonomy" id="40348"/>
    <lineage>
        <taxon>Eukaryota</taxon>
        <taxon>Metazoa</taxon>
        <taxon>Ecdysozoa</taxon>
        <taxon>Nematoda</taxon>
        <taxon>Chromadorea</taxon>
        <taxon>Rhabditida</taxon>
        <taxon>Rhabditina</taxon>
        <taxon>Rhabditomorpha</taxon>
        <taxon>Strongyloidea</taxon>
        <taxon>Strongylidae</taxon>
        <taxon>Strongylus</taxon>
    </lineage>
</organism>
<dbReference type="Pfam" id="PF24293">
    <property type="entry name" value="TPR_Edg1"/>
    <property type="match status" value="1"/>
</dbReference>
<sequence>MKGLPDLLEPNNIADLEKAMEKISQMVHEPDADKSSIHELPAMFLNHLNIVEECCTDLPLFLRDLSNQGICLTNKTEKSPVEDFIVLQEVAVGDIDVNYLKELSHVKLNECLPLKDVTRLGKKIISVLKSAERSLELGTAFYALVENFFYMLTDKEKVTLIEMVHEWYICDSGSLPSLEKYLQNYSSGIVQCINHIGDHNDIQNDVAKFKNIRNKLLWYLLMVPRETLNRLLIQSLENKLIVPGVINILRPCRALLSLSVSNNVSEGIPVVIDSIASIFHNEAHRWTITEQQDRFVYLLTSLCRQRRATKEKNDEDTNGGSVLDGGKLLMLFVLPNLMKRSQEILMLKLLHRFTQAVGSKEIHFIWTRSIGEKTSNAVQSPELVLLIVELFMEFESKHHQASEICRNILKSLGEKLKGDDVVFEKDTTDFVLFSLRRYHWWIRYAICTWFSHTLSEPKQQVRHFYELLIAINILCLTQFSN</sequence>
<dbReference type="EMBL" id="UYYB01000238">
    <property type="protein sequence ID" value="VDM65168.1"/>
    <property type="molecule type" value="Genomic_DNA"/>
</dbReference>
<evidence type="ECO:0000313" key="3">
    <source>
        <dbReference type="Proteomes" id="UP000270094"/>
    </source>
</evidence>
<dbReference type="InterPro" id="IPR056581">
    <property type="entry name" value="TPR_Edg1"/>
</dbReference>
<proteinExistence type="predicted"/>
<dbReference type="Proteomes" id="UP000270094">
    <property type="component" value="Unassembled WGS sequence"/>
</dbReference>
<dbReference type="OrthoDB" id="5818661at2759"/>
<protein>
    <recommendedName>
        <fullName evidence="1">Edg1 TPR repeats region domain-containing protein</fullName>
    </recommendedName>
</protein>
<keyword evidence="3" id="KW-1185">Reference proteome</keyword>
<evidence type="ECO:0000313" key="2">
    <source>
        <dbReference type="EMBL" id="VDM65168.1"/>
    </source>
</evidence>
<gene>
    <name evidence="2" type="ORF">SVUK_LOCUS166</name>
</gene>
<reference evidence="2 3" key="1">
    <citation type="submission" date="2018-11" db="EMBL/GenBank/DDBJ databases">
        <authorList>
            <consortium name="Pathogen Informatics"/>
        </authorList>
    </citation>
    <scope>NUCLEOTIDE SEQUENCE [LARGE SCALE GENOMIC DNA]</scope>
</reference>
<dbReference type="AlphaFoldDB" id="A0A3P7K7Y8"/>
<name>A0A3P7K7Y8_STRVU</name>